<dbReference type="Gene3D" id="1.20.1250.20">
    <property type="entry name" value="MFS general substrate transporter like domains"/>
    <property type="match status" value="1"/>
</dbReference>
<dbReference type="EMBL" id="JARPUR010000002">
    <property type="protein sequence ID" value="KAK4883405.1"/>
    <property type="molecule type" value="Genomic_DNA"/>
</dbReference>
<gene>
    <name evidence="6" type="ORF">RN001_006724</name>
</gene>
<feature type="transmembrane region" description="Helical" evidence="5">
    <location>
        <begin position="207"/>
        <end position="230"/>
    </location>
</feature>
<sequence>MKNSENHLDTILTEVGEFGRYQRQILLLLMLTIGLIFFSNVIYIFEAKQVKHRCFIPSCENETSPYLAPWLMNAVPFKDGKPERCAKYQQINKSGSSCAISDFNTSIIEKCERFVYETPEISIMHDFDLHCDENVKKLAFVGTVNGIGKFIGLPIAGYISDKYGRKKIFICSMVVSGLFVFDSFFISGAYASVFVLAAELVGPRKRVLVNTLMIFSYGLGSMCLGGVVWLLQSWRLFLRIIYGLFILSLTGNWLMPESLRWLIMHKKYDELSIVLKKIAKVNGKSISYSGLKKLTETVDETETATYPVNELLRSRILLTRCICCSFCWIACLFVYYGQSITSVTLSGDAYLDFILCCLIEIPACVITYFLVDRIGRRLTLSSGYTLACIFSVILIFTPTATHWIKLTIFLMGKFGISITMNVIYMITNEMFPHLSDKHCCHCARCLVELEILRYHNLYYCKSYGSLHRLLYLLS</sequence>
<reference evidence="7" key="1">
    <citation type="submission" date="2023-01" db="EMBL/GenBank/DDBJ databases">
        <title>Key to firefly adult light organ development and bioluminescence: homeobox transcription factors regulate luciferase expression and transportation to peroxisome.</title>
        <authorList>
            <person name="Fu X."/>
        </authorList>
    </citation>
    <scope>NUCLEOTIDE SEQUENCE [LARGE SCALE GENOMIC DNA]</scope>
</reference>
<feature type="transmembrane region" description="Helical" evidence="5">
    <location>
        <begin position="179"/>
        <end position="200"/>
    </location>
</feature>
<feature type="transmembrane region" description="Helical" evidence="5">
    <location>
        <begin position="349"/>
        <end position="371"/>
    </location>
</feature>
<comment type="subcellular location">
    <subcellularLocation>
        <location evidence="1">Membrane</location>
        <topology evidence="1">Multi-pass membrane protein</topology>
    </subcellularLocation>
</comment>
<evidence type="ECO:0000256" key="5">
    <source>
        <dbReference type="SAM" id="Phobius"/>
    </source>
</evidence>
<feature type="transmembrane region" description="Helical" evidence="5">
    <location>
        <begin position="138"/>
        <end position="159"/>
    </location>
</feature>
<protein>
    <submittedName>
        <fullName evidence="6">Uncharacterized protein</fullName>
    </submittedName>
</protein>
<feature type="transmembrane region" description="Helical" evidence="5">
    <location>
        <begin position="403"/>
        <end position="427"/>
    </location>
</feature>
<name>A0AAN7P8I7_9COLE</name>
<dbReference type="AlphaFoldDB" id="A0AAN7P8I7"/>
<dbReference type="SUPFAM" id="SSF103473">
    <property type="entry name" value="MFS general substrate transporter"/>
    <property type="match status" value="1"/>
</dbReference>
<dbReference type="GO" id="GO:0022857">
    <property type="term" value="F:transmembrane transporter activity"/>
    <property type="evidence" value="ECO:0007669"/>
    <property type="project" value="InterPro"/>
</dbReference>
<feature type="transmembrane region" description="Helical" evidence="5">
    <location>
        <begin position="378"/>
        <end position="397"/>
    </location>
</feature>
<evidence type="ECO:0000256" key="1">
    <source>
        <dbReference type="ARBA" id="ARBA00004141"/>
    </source>
</evidence>
<evidence type="ECO:0000313" key="6">
    <source>
        <dbReference type="EMBL" id="KAK4883405.1"/>
    </source>
</evidence>
<feature type="transmembrane region" description="Helical" evidence="5">
    <location>
        <begin position="236"/>
        <end position="255"/>
    </location>
</feature>
<dbReference type="InterPro" id="IPR036259">
    <property type="entry name" value="MFS_trans_sf"/>
</dbReference>
<feature type="transmembrane region" description="Helical" evidence="5">
    <location>
        <begin position="317"/>
        <end position="337"/>
    </location>
</feature>
<keyword evidence="4 5" id="KW-0472">Membrane</keyword>
<dbReference type="Pfam" id="PF07690">
    <property type="entry name" value="MFS_1"/>
    <property type="match status" value="1"/>
</dbReference>
<proteinExistence type="predicted"/>
<evidence type="ECO:0000256" key="3">
    <source>
        <dbReference type="ARBA" id="ARBA00022989"/>
    </source>
</evidence>
<keyword evidence="3 5" id="KW-1133">Transmembrane helix</keyword>
<keyword evidence="7" id="KW-1185">Reference proteome</keyword>
<dbReference type="InterPro" id="IPR011701">
    <property type="entry name" value="MFS"/>
</dbReference>
<feature type="transmembrane region" description="Helical" evidence="5">
    <location>
        <begin position="25"/>
        <end position="45"/>
    </location>
</feature>
<accession>A0AAN7P8I7</accession>
<evidence type="ECO:0000256" key="2">
    <source>
        <dbReference type="ARBA" id="ARBA00022692"/>
    </source>
</evidence>
<organism evidence="6 7">
    <name type="scientific">Aquatica leii</name>
    <dbReference type="NCBI Taxonomy" id="1421715"/>
    <lineage>
        <taxon>Eukaryota</taxon>
        <taxon>Metazoa</taxon>
        <taxon>Ecdysozoa</taxon>
        <taxon>Arthropoda</taxon>
        <taxon>Hexapoda</taxon>
        <taxon>Insecta</taxon>
        <taxon>Pterygota</taxon>
        <taxon>Neoptera</taxon>
        <taxon>Endopterygota</taxon>
        <taxon>Coleoptera</taxon>
        <taxon>Polyphaga</taxon>
        <taxon>Elateriformia</taxon>
        <taxon>Elateroidea</taxon>
        <taxon>Lampyridae</taxon>
        <taxon>Luciolinae</taxon>
        <taxon>Aquatica</taxon>
    </lineage>
</organism>
<comment type="caution">
    <text evidence="6">The sequence shown here is derived from an EMBL/GenBank/DDBJ whole genome shotgun (WGS) entry which is preliminary data.</text>
</comment>
<dbReference type="Proteomes" id="UP001353858">
    <property type="component" value="Unassembled WGS sequence"/>
</dbReference>
<evidence type="ECO:0000256" key="4">
    <source>
        <dbReference type="ARBA" id="ARBA00023136"/>
    </source>
</evidence>
<evidence type="ECO:0000313" key="7">
    <source>
        <dbReference type="Proteomes" id="UP001353858"/>
    </source>
</evidence>
<dbReference type="PANTHER" id="PTHR24064">
    <property type="entry name" value="SOLUTE CARRIER FAMILY 22 MEMBER"/>
    <property type="match status" value="1"/>
</dbReference>
<dbReference type="GO" id="GO:0016020">
    <property type="term" value="C:membrane"/>
    <property type="evidence" value="ECO:0007669"/>
    <property type="project" value="UniProtKB-SubCell"/>
</dbReference>
<keyword evidence="2 5" id="KW-0812">Transmembrane</keyword>